<sequence length="170" mass="19396">MTTALIAAAAALLGVVVGRFWDNRTEAARWRRDQQAASYQRFAEEFRTTCEAMRTIALASPDDPGFADMIRDFRAGYDRWDNAYTAVWLHGSPTVVAAAVALDRAQTELFYDAQDRHAQIEDWYRMRIPTREAFECFIRAVRDELDLKPVRANYFPDLAAQTPESSIPVQ</sequence>
<dbReference type="Proteomes" id="UP000638263">
    <property type="component" value="Unassembled WGS sequence"/>
</dbReference>
<proteinExistence type="predicted"/>
<dbReference type="EMBL" id="BMMH01000003">
    <property type="protein sequence ID" value="GGL05792.1"/>
    <property type="molecule type" value="Genomic_DNA"/>
</dbReference>
<name>A0A917RGX6_9NOCA</name>
<keyword evidence="2" id="KW-1185">Reference proteome</keyword>
<gene>
    <name evidence="1" type="ORF">GCM10011588_20320</name>
</gene>
<evidence type="ECO:0000313" key="1">
    <source>
        <dbReference type="EMBL" id="GGL05792.1"/>
    </source>
</evidence>
<protein>
    <submittedName>
        <fullName evidence="1">Uncharacterized protein</fullName>
    </submittedName>
</protein>
<reference evidence="1" key="1">
    <citation type="journal article" date="2014" name="Int. J. Syst. Evol. Microbiol.">
        <title>Complete genome sequence of Corynebacterium casei LMG S-19264T (=DSM 44701T), isolated from a smear-ripened cheese.</title>
        <authorList>
            <consortium name="US DOE Joint Genome Institute (JGI-PGF)"/>
            <person name="Walter F."/>
            <person name="Albersmeier A."/>
            <person name="Kalinowski J."/>
            <person name="Ruckert C."/>
        </authorList>
    </citation>
    <scope>NUCLEOTIDE SEQUENCE</scope>
    <source>
        <strain evidence="1">CGMCC 4.3508</strain>
    </source>
</reference>
<organism evidence="1 2">
    <name type="scientific">Nocardia jinanensis</name>
    <dbReference type="NCBI Taxonomy" id="382504"/>
    <lineage>
        <taxon>Bacteria</taxon>
        <taxon>Bacillati</taxon>
        <taxon>Actinomycetota</taxon>
        <taxon>Actinomycetes</taxon>
        <taxon>Mycobacteriales</taxon>
        <taxon>Nocardiaceae</taxon>
        <taxon>Nocardia</taxon>
    </lineage>
</organism>
<dbReference type="AlphaFoldDB" id="A0A917RGX6"/>
<accession>A0A917RGX6</accession>
<comment type="caution">
    <text evidence="1">The sequence shown here is derived from an EMBL/GenBank/DDBJ whole genome shotgun (WGS) entry which is preliminary data.</text>
</comment>
<reference evidence="1" key="2">
    <citation type="submission" date="2020-09" db="EMBL/GenBank/DDBJ databases">
        <authorList>
            <person name="Sun Q."/>
            <person name="Zhou Y."/>
        </authorList>
    </citation>
    <scope>NUCLEOTIDE SEQUENCE</scope>
    <source>
        <strain evidence="1">CGMCC 4.3508</strain>
    </source>
</reference>
<evidence type="ECO:0000313" key="2">
    <source>
        <dbReference type="Proteomes" id="UP000638263"/>
    </source>
</evidence>
<dbReference type="RefSeq" id="WP_189094195.1">
    <property type="nucleotide sequence ID" value="NZ_BMMH01000003.1"/>
</dbReference>